<keyword evidence="1" id="KW-0812">Transmembrane</keyword>
<feature type="transmembrane region" description="Helical" evidence="1">
    <location>
        <begin position="21"/>
        <end position="45"/>
    </location>
</feature>
<sequence>MRELKHNELESVSGGYGANMLANLGEFAVCAVGGAVVGAWTFAIWGDWGGASRYDLIGIGGGITGFLGALAGVVVGVVLGAIKGTAMGYERGLAYAEGVLLNIAQGKPGNIER</sequence>
<reference evidence="2 3" key="1">
    <citation type="submission" date="2018-03" db="EMBL/GenBank/DDBJ databases">
        <title>Pantoea intestinalis SRCM103226 isolated form the mealworm.</title>
        <authorList>
            <person name="Jeong D.-Y."/>
            <person name="Kim J.W."/>
        </authorList>
    </citation>
    <scope>NUCLEOTIDE SEQUENCE [LARGE SCALE GENOMIC DNA]</scope>
    <source>
        <strain evidence="2 3">SRCM103226</strain>
    </source>
</reference>
<keyword evidence="1" id="KW-1133">Transmembrane helix</keyword>
<accession>A0A6P1Q4C2</accession>
<dbReference type="AlphaFoldDB" id="A0A6P1Q4C2"/>
<dbReference type="EMBL" id="CP028271">
    <property type="protein sequence ID" value="QHM72909.1"/>
    <property type="molecule type" value="Genomic_DNA"/>
</dbReference>
<proteinExistence type="predicted"/>
<evidence type="ECO:0000313" key="2">
    <source>
        <dbReference type="EMBL" id="QHM72909.1"/>
    </source>
</evidence>
<dbReference type="OrthoDB" id="6556371at2"/>
<evidence type="ECO:0000256" key="1">
    <source>
        <dbReference type="SAM" id="Phobius"/>
    </source>
</evidence>
<dbReference type="Proteomes" id="UP000464053">
    <property type="component" value="Chromosome"/>
</dbReference>
<evidence type="ECO:0008006" key="4">
    <source>
        <dbReference type="Google" id="ProtNLM"/>
    </source>
</evidence>
<evidence type="ECO:0000313" key="3">
    <source>
        <dbReference type="Proteomes" id="UP000464053"/>
    </source>
</evidence>
<keyword evidence="1" id="KW-0472">Membrane</keyword>
<dbReference type="KEGG" id="mint:C7M51_03250"/>
<gene>
    <name evidence="2" type="ORF">C7M51_03250</name>
</gene>
<organism evidence="2 3">
    <name type="scientific">Mixta intestinalis</name>
    <dbReference type="NCBI Taxonomy" id="1615494"/>
    <lineage>
        <taxon>Bacteria</taxon>
        <taxon>Pseudomonadati</taxon>
        <taxon>Pseudomonadota</taxon>
        <taxon>Gammaproteobacteria</taxon>
        <taxon>Enterobacterales</taxon>
        <taxon>Erwiniaceae</taxon>
        <taxon>Mixta</taxon>
    </lineage>
</organism>
<name>A0A6P1Q4C2_9GAMM</name>
<feature type="transmembrane region" description="Helical" evidence="1">
    <location>
        <begin position="57"/>
        <end position="82"/>
    </location>
</feature>
<keyword evidence="3" id="KW-1185">Reference proteome</keyword>
<protein>
    <recommendedName>
        <fullName evidence="4">Colicin V synthesis protein</fullName>
    </recommendedName>
</protein>